<name>A0A0F9UTB9_9ZZZZ</name>
<reference evidence="1" key="1">
    <citation type="journal article" date="2015" name="Nature">
        <title>Complex archaea that bridge the gap between prokaryotes and eukaryotes.</title>
        <authorList>
            <person name="Spang A."/>
            <person name="Saw J.H."/>
            <person name="Jorgensen S.L."/>
            <person name="Zaremba-Niedzwiedzka K."/>
            <person name="Martijn J."/>
            <person name="Lind A.E."/>
            <person name="van Eijk R."/>
            <person name="Schleper C."/>
            <person name="Guy L."/>
            <person name="Ettema T.J."/>
        </authorList>
    </citation>
    <scope>NUCLEOTIDE SEQUENCE</scope>
</reference>
<accession>A0A0F9UTB9</accession>
<protein>
    <submittedName>
        <fullName evidence="1">Uncharacterized protein</fullName>
    </submittedName>
</protein>
<comment type="caution">
    <text evidence="1">The sequence shown here is derived from an EMBL/GenBank/DDBJ whole genome shotgun (WGS) entry which is preliminary data.</text>
</comment>
<proteinExistence type="predicted"/>
<sequence>MDRFAKKYRQKHRDMGGHDLKALIQMIFLYGSKYSTFDIIKAYTLHKYLDGSMSGLQAAVRAKNKGYGKKDTTLEIINKLKKEMFRI</sequence>
<dbReference type="AlphaFoldDB" id="A0A0F9UTB9"/>
<organism evidence="1">
    <name type="scientific">marine sediment metagenome</name>
    <dbReference type="NCBI Taxonomy" id="412755"/>
    <lineage>
        <taxon>unclassified sequences</taxon>
        <taxon>metagenomes</taxon>
        <taxon>ecological metagenomes</taxon>
    </lineage>
</organism>
<dbReference type="EMBL" id="LAZR01000107">
    <property type="protein sequence ID" value="KKN90752.1"/>
    <property type="molecule type" value="Genomic_DNA"/>
</dbReference>
<evidence type="ECO:0000313" key="1">
    <source>
        <dbReference type="EMBL" id="KKN90752.1"/>
    </source>
</evidence>
<gene>
    <name evidence="1" type="ORF">LCGC14_0223350</name>
</gene>